<keyword evidence="3" id="KW-0540">Nuclease</keyword>
<dbReference type="AlphaFoldDB" id="A0A1W5D3R5"/>
<keyword evidence="2" id="KW-0548">Nucleotidyltransferase</keyword>
<evidence type="ECO:0000256" key="1">
    <source>
        <dbReference type="ARBA" id="ARBA00022679"/>
    </source>
</evidence>
<dbReference type="GO" id="GO:0016787">
    <property type="term" value="F:hydrolase activity"/>
    <property type="evidence" value="ECO:0007669"/>
    <property type="project" value="UniProtKB-KW"/>
</dbReference>
<evidence type="ECO:0000259" key="7">
    <source>
        <dbReference type="Pfam" id="PF17917"/>
    </source>
</evidence>
<evidence type="ECO:0000313" key="8">
    <source>
        <dbReference type="EMBL" id="SLM37549.1"/>
    </source>
</evidence>
<keyword evidence="5" id="KW-0378">Hydrolase</keyword>
<dbReference type="SUPFAM" id="SSF56672">
    <property type="entry name" value="DNA/RNA polymerases"/>
    <property type="match status" value="1"/>
</dbReference>
<evidence type="ECO:0000256" key="2">
    <source>
        <dbReference type="ARBA" id="ARBA00022695"/>
    </source>
</evidence>
<organism evidence="8 9">
    <name type="scientific">Lasallia pustulata</name>
    <dbReference type="NCBI Taxonomy" id="136370"/>
    <lineage>
        <taxon>Eukaryota</taxon>
        <taxon>Fungi</taxon>
        <taxon>Dikarya</taxon>
        <taxon>Ascomycota</taxon>
        <taxon>Pezizomycotina</taxon>
        <taxon>Lecanoromycetes</taxon>
        <taxon>OSLEUM clade</taxon>
        <taxon>Umbilicariomycetidae</taxon>
        <taxon>Umbilicariales</taxon>
        <taxon>Umbilicariaceae</taxon>
        <taxon>Lasallia</taxon>
    </lineage>
</organism>
<proteinExistence type="predicted"/>
<keyword evidence="1" id="KW-0808">Transferase</keyword>
<evidence type="ECO:0000313" key="9">
    <source>
        <dbReference type="Proteomes" id="UP000192927"/>
    </source>
</evidence>
<dbReference type="Proteomes" id="UP000192927">
    <property type="component" value="Unassembled WGS sequence"/>
</dbReference>
<reference evidence="9" key="1">
    <citation type="submission" date="2017-03" db="EMBL/GenBank/DDBJ databases">
        <authorList>
            <person name="Sharma R."/>
            <person name="Thines M."/>
        </authorList>
    </citation>
    <scope>NUCLEOTIDE SEQUENCE [LARGE SCALE GENOMIC DNA]</scope>
</reference>
<dbReference type="GO" id="GO:0003964">
    <property type="term" value="F:RNA-directed DNA polymerase activity"/>
    <property type="evidence" value="ECO:0007669"/>
    <property type="project" value="UniProtKB-KW"/>
</dbReference>
<keyword evidence="9" id="KW-1185">Reference proteome</keyword>
<protein>
    <submittedName>
        <fullName evidence="8">Gag polymerase env</fullName>
    </submittedName>
</protein>
<keyword evidence="4" id="KW-0255">Endonuclease</keyword>
<dbReference type="Pfam" id="PF17917">
    <property type="entry name" value="RT_RNaseH"/>
    <property type="match status" value="1"/>
</dbReference>
<sequence length="83" mass="9631">METQYGTGEQELLAIVEAMHHWQYYCRGARHLIVILTDHANLVWFMTTPNLTRRQLKWAKKLAERPDYKLPKASTTSTAAETV</sequence>
<accession>A0A1W5D3R5</accession>
<dbReference type="EMBL" id="FWEW01001713">
    <property type="protein sequence ID" value="SLM37549.1"/>
    <property type="molecule type" value="Genomic_DNA"/>
</dbReference>
<evidence type="ECO:0000256" key="6">
    <source>
        <dbReference type="ARBA" id="ARBA00022918"/>
    </source>
</evidence>
<dbReference type="InterPro" id="IPR041373">
    <property type="entry name" value="RT_RNaseH"/>
</dbReference>
<evidence type="ECO:0000256" key="3">
    <source>
        <dbReference type="ARBA" id="ARBA00022722"/>
    </source>
</evidence>
<dbReference type="GO" id="GO:0004519">
    <property type="term" value="F:endonuclease activity"/>
    <property type="evidence" value="ECO:0007669"/>
    <property type="project" value="UniProtKB-KW"/>
</dbReference>
<name>A0A1W5D3R5_9LECA</name>
<dbReference type="InterPro" id="IPR043502">
    <property type="entry name" value="DNA/RNA_pol_sf"/>
</dbReference>
<evidence type="ECO:0000256" key="5">
    <source>
        <dbReference type="ARBA" id="ARBA00022801"/>
    </source>
</evidence>
<keyword evidence="6" id="KW-0695">RNA-directed DNA polymerase</keyword>
<feature type="domain" description="Reverse transcriptase RNase H-like" evidence="7">
    <location>
        <begin position="2"/>
        <end position="64"/>
    </location>
</feature>
<evidence type="ECO:0000256" key="4">
    <source>
        <dbReference type="ARBA" id="ARBA00022759"/>
    </source>
</evidence>